<dbReference type="InterPro" id="IPR012340">
    <property type="entry name" value="NA-bd_OB-fold"/>
</dbReference>
<feature type="domain" description="ChsH2 rubredoxin-like zinc ribbon" evidence="2">
    <location>
        <begin position="54"/>
        <end position="82"/>
    </location>
</feature>
<evidence type="ECO:0000259" key="2">
    <source>
        <dbReference type="Pfam" id="PF12172"/>
    </source>
</evidence>
<sequence>MALVPIAITVPPGADSRSGIPRQNRTCSYTVGAVQKEQRPAVADWFTADDGVARLKGSRCNDCGTPYFPKNTLACRNPRCAGPKDGSELADYLFSTRGRIWSYADARYKPPAPYVSGDPFEPYVVAAVELEAEQMVILGQVVRGFTVDDLAVGMPVELAIGTLYEDDEAEHTVWMWRPVND</sequence>
<feature type="domain" description="ChsH2 C-terminal OB-fold" evidence="1">
    <location>
        <begin position="95"/>
        <end position="159"/>
    </location>
</feature>
<dbReference type="Pfam" id="PF01796">
    <property type="entry name" value="OB_ChsH2_C"/>
    <property type="match status" value="1"/>
</dbReference>
<comment type="caution">
    <text evidence="3">The sequence shown here is derived from an EMBL/GenBank/DDBJ whole genome shotgun (WGS) entry which is preliminary data.</text>
</comment>
<evidence type="ECO:0000313" key="4">
    <source>
        <dbReference type="Proteomes" id="UP000466794"/>
    </source>
</evidence>
<dbReference type="EMBL" id="WRPP01000013">
    <property type="protein sequence ID" value="MVU83425.1"/>
    <property type="molecule type" value="Genomic_DNA"/>
</dbReference>
<dbReference type="InterPro" id="IPR052513">
    <property type="entry name" value="Thioester_dehydratase-like"/>
</dbReference>
<gene>
    <name evidence="3" type="ORF">GPX89_40085</name>
</gene>
<dbReference type="InterPro" id="IPR022002">
    <property type="entry name" value="ChsH2_Znr"/>
</dbReference>
<dbReference type="AlphaFoldDB" id="A0A7K1V9V4"/>
<organism evidence="3 4">
    <name type="scientific">Nocardia terrae</name>
    <dbReference type="NCBI Taxonomy" id="2675851"/>
    <lineage>
        <taxon>Bacteria</taxon>
        <taxon>Bacillati</taxon>
        <taxon>Actinomycetota</taxon>
        <taxon>Actinomycetes</taxon>
        <taxon>Mycobacteriales</taxon>
        <taxon>Nocardiaceae</taxon>
        <taxon>Nocardia</taxon>
    </lineage>
</organism>
<dbReference type="PANTHER" id="PTHR34075:SF5">
    <property type="entry name" value="BLR3430 PROTEIN"/>
    <property type="match status" value="1"/>
</dbReference>
<protein>
    <submittedName>
        <fullName evidence="3">Benzoylsuccinyl-CoA thiolase</fullName>
    </submittedName>
</protein>
<dbReference type="PANTHER" id="PTHR34075">
    <property type="entry name" value="BLR3430 PROTEIN"/>
    <property type="match status" value="1"/>
</dbReference>
<keyword evidence="4" id="KW-1185">Reference proteome</keyword>
<name>A0A7K1V9V4_9NOCA</name>
<dbReference type="SUPFAM" id="SSF50249">
    <property type="entry name" value="Nucleic acid-binding proteins"/>
    <property type="match status" value="1"/>
</dbReference>
<dbReference type="InterPro" id="IPR002878">
    <property type="entry name" value="ChsH2_C"/>
</dbReference>
<proteinExistence type="predicted"/>
<evidence type="ECO:0000313" key="3">
    <source>
        <dbReference type="EMBL" id="MVU83425.1"/>
    </source>
</evidence>
<dbReference type="Proteomes" id="UP000466794">
    <property type="component" value="Unassembled WGS sequence"/>
</dbReference>
<evidence type="ECO:0000259" key="1">
    <source>
        <dbReference type="Pfam" id="PF01796"/>
    </source>
</evidence>
<dbReference type="Pfam" id="PF12172">
    <property type="entry name" value="zf-ChsH2"/>
    <property type="match status" value="1"/>
</dbReference>
<reference evidence="3 4" key="1">
    <citation type="submission" date="2019-12" db="EMBL/GenBank/DDBJ databases">
        <title>Nocardia sp. nov. ET3-3 isolated from soil.</title>
        <authorList>
            <person name="Kanchanasin P."/>
            <person name="Tanasupawat S."/>
            <person name="Yuki M."/>
            <person name="Kudo T."/>
        </authorList>
    </citation>
    <scope>NUCLEOTIDE SEQUENCE [LARGE SCALE GENOMIC DNA]</scope>
    <source>
        <strain evidence="3 4">ET3-3</strain>
    </source>
</reference>
<accession>A0A7K1V9V4</accession>